<comment type="caution">
    <text evidence="2">The sequence shown here is derived from an EMBL/GenBank/DDBJ whole genome shotgun (WGS) entry which is preliminary data.</text>
</comment>
<feature type="domain" description="Lipid/polyisoprenoid-binding YceI-like" evidence="1">
    <location>
        <begin position="47"/>
        <end position="214"/>
    </location>
</feature>
<evidence type="ECO:0000313" key="3">
    <source>
        <dbReference type="Proteomes" id="UP000324611"/>
    </source>
</evidence>
<dbReference type="Proteomes" id="UP000324611">
    <property type="component" value="Unassembled WGS sequence"/>
</dbReference>
<reference evidence="2 3" key="2">
    <citation type="submission" date="2019-09" db="EMBL/GenBank/DDBJ databases">
        <authorList>
            <person name="Jin C."/>
        </authorList>
    </citation>
    <scope>NUCLEOTIDE SEQUENCE [LARGE SCALE GENOMIC DNA]</scope>
    <source>
        <strain evidence="2 3">BN140078</strain>
    </source>
</reference>
<sequence length="215" mass="23589">MNNKLSSAYLILIIAHLFSGCGGPATGENKKSASASSLSLHAGDERYFIIDTKESVVTWKGSSAKGAHTGYVYISKGELMIGNGQLMGGTVEIDMSTIEGEDHRSDNNLINHLKNPDFFDVKKFPFSTIEITSIDSINGESTHVTGNLTIKGITHPVNFPAEMEVKDKIVKAKGKLVIDRTKWDVRYNSGKFYDNLADRTISDSIEFQVKIVAKQ</sequence>
<dbReference type="InterPro" id="IPR036761">
    <property type="entry name" value="TTHA0802/YceI-like_sf"/>
</dbReference>
<protein>
    <submittedName>
        <fullName evidence="2">YceI family protein</fullName>
    </submittedName>
</protein>
<dbReference type="SMART" id="SM00867">
    <property type="entry name" value="YceI"/>
    <property type="match status" value="1"/>
</dbReference>
<evidence type="ECO:0000259" key="1">
    <source>
        <dbReference type="SMART" id="SM00867"/>
    </source>
</evidence>
<keyword evidence="3" id="KW-1185">Reference proteome</keyword>
<dbReference type="EMBL" id="VUOC01000004">
    <property type="protein sequence ID" value="KAA2239796.1"/>
    <property type="molecule type" value="Genomic_DNA"/>
</dbReference>
<dbReference type="PROSITE" id="PS51257">
    <property type="entry name" value="PROKAR_LIPOPROTEIN"/>
    <property type="match status" value="1"/>
</dbReference>
<accession>A0A5B2VN03</accession>
<evidence type="ECO:0000313" key="2">
    <source>
        <dbReference type="EMBL" id="KAA2239796.1"/>
    </source>
</evidence>
<dbReference type="RefSeq" id="WP_149840973.1">
    <property type="nucleotide sequence ID" value="NZ_VUOC01000004.1"/>
</dbReference>
<dbReference type="InterPro" id="IPR007372">
    <property type="entry name" value="Lipid/polyisoprenoid-bd_YceI"/>
</dbReference>
<reference evidence="2 3" key="1">
    <citation type="submission" date="2019-09" db="EMBL/GenBank/DDBJ databases">
        <title>Chitinophaga ginsengihumi sp. nov., isolated from soil of ginseng rhizosphere.</title>
        <authorList>
            <person name="Lee J."/>
        </authorList>
    </citation>
    <scope>NUCLEOTIDE SEQUENCE [LARGE SCALE GENOMIC DNA]</scope>
    <source>
        <strain evidence="2 3">BN140078</strain>
    </source>
</reference>
<dbReference type="SUPFAM" id="SSF101874">
    <property type="entry name" value="YceI-like"/>
    <property type="match status" value="1"/>
</dbReference>
<proteinExistence type="predicted"/>
<dbReference type="PANTHER" id="PTHR34406:SF1">
    <property type="entry name" value="PROTEIN YCEI"/>
    <property type="match status" value="1"/>
</dbReference>
<dbReference type="Gene3D" id="2.40.128.110">
    <property type="entry name" value="Lipid/polyisoprenoid-binding, YceI-like"/>
    <property type="match status" value="1"/>
</dbReference>
<organism evidence="2 3">
    <name type="scientific">Chitinophaga agrisoli</name>
    <dbReference type="NCBI Taxonomy" id="2607653"/>
    <lineage>
        <taxon>Bacteria</taxon>
        <taxon>Pseudomonadati</taxon>
        <taxon>Bacteroidota</taxon>
        <taxon>Chitinophagia</taxon>
        <taxon>Chitinophagales</taxon>
        <taxon>Chitinophagaceae</taxon>
        <taxon>Chitinophaga</taxon>
    </lineage>
</organism>
<dbReference type="Pfam" id="PF04264">
    <property type="entry name" value="YceI"/>
    <property type="match status" value="1"/>
</dbReference>
<gene>
    <name evidence="2" type="ORF">F0L74_26770</name>
</gene>
<name>A0A5B2VN03_9BACT</name>
<dbReference type="AlphaFoldDB" id="A0A5B2VN03"/>
<dbReference type="PANTHER" id="PTHR34406">
    <property type="entry name" value="PROTEIN YCEI"/>
    <property type="match status" value="1"/>
</dbReference>